<evidence type="ECO:0000256" key="3">
    <source>
        <dbReference type="ARBA" id="ARBA00022475"/>
    </source>
</evidence>
<dbReference type="Gene3D" id="1.20.120.140">
    <property type="entry name" value="Signal recognition particle SRP54, nucleotide-binding domain"/>
    <property type="match status" value="1"/>
</dbReference>
<evidence type="ECO:0000256" key="2">
    <source>
        <dbReference type="ARBA" id="ARBA00008531"/>
    </source>
</evidence>
<dbReference type="GO" id="GO:0005886">
    <property type="term" value="C:plasma membrane"/>
    <property type="evidence" value="ECO:0007669"/>
    <property type="project" value="UniProtKB-SubCell"/>
</dbReference>
<dbReference type="PANTHER" id="PTHR43134:SF1">
    <property type="entry name" value="SIGNAL RECOGNITION PARTICLE RECEPTOR SUBUNIT ALPHA"/>
    <property type="match status" value="1"/>
</dbReference>
<protein>
    <recommendedName>
        <fullName evidence="13">SRP54-type proteins GTP-binding domain-containing protein</fullName>
    </recommendedName>
</protein>
<feature type="domain" description="AAA+ ATPase" evidence="10">
    <location>
        <begin position="53"/>
        <end position="231"/>
    </location>
</feature>
<evidence type="ECO:0000313" key="12">
    <source>
        <dbReference type="EMBL" id="SVA21954.1"/>
    </source>
</evidence>
<dbReference type="AlphaFoldDB" id="A0A381U1J5"/>
<dbReference type="SUPFAM" id="SSF47364">
    <property type="entry name" value="Domain of the SRP/SRP receptor G-proteins"/>
    <property type="match status" value="1"/>
</dbReference>
<dbReference type="InterPro" id="IPR042101">
    <property type="entry name" value="SRP54_N_sf"/>
</dbReference>
<proteinExistence type="inferred from homology"/>
<dbReference type="Gene3D" id="3.40.50.300">
    <property type="entry name" value="P-loop containing nucleotide triphosphate hydrolases"/>
    <property type="match status" value="1"/>
</dbReference>
<dbReference type="PANTHER" id="PTHR43134">
    <property type="entry name" value="SIGNAL RECOGNITION PARTICLE RECEPTOR SUBUNIT ALPHA"/>
    <property type="match status" value="1"/>
</dbReference>
<dbReference type="GO" id="GO:0003924">
    <property type="term" value="F:GTPase activity"/>
    <property type="evidence" value="ECO:0007669"/>
    <property type="project" value="TreeGrafter"/>
</dbReference>
<dbReference type="Pfam" id="PF00448">
    <property type="entry name" value="SRP54"/>
    <property type="match status" value="1"/>
</dbReference>
<name>A0A381U1J5_9ZZZZ</name>
<dbReference type="EMBL" id="UINC01005537">
    <property type="protein sequence ID" value="SVA21954.1"/>
    <property type="molecule type" value="Genomic_DNA"/>
</dbReference>
<keyword evidence="6" id="KW-0378">Hydrolase</keyword>
<dbReference type="FunFam" id="3.40.50.300:FF:000053">
    <property type="entry name" value="Signal recognition particle receptor FtsY"/>
    <property type="match status" value="1"/>
</dbReference>
<dbReference type="InterPro" id="IPR000897">
    <property type="entry name" value="SRP54_GTPase_dom"/>
</dbReference>
<reference evidence="12" key="1">
    <citation type="submission" date="2018-05" db="EMBL/GenBank/DDBJ databases">
        <authorList>
            <person name="Lanie J.A."/>
            <person name="Ng W.-L."/>
            <person name="Kazmierczak K.M."/>
            <person name="Andrzejewski T.M."/>
            <person name="Davidsen T.M."/>
            <person name="Wayne K.J."/>
            <person name="Tettelin H."/>
            <person name="Glass J.I."/>
            <person name="Rusch D."/>
            <person name="Podicherti R."/>
            <person name="Tsui H.-C.T."/>
            <person name="Winkler M.E."/>
        </authorList>
    </citation>
    <scope>NUCLEOTIDE SEQUENCE</scope>
</reference>
<evidence type="ECO:0000256" key="1">
    <source>
        <dbReference type="ARBA" id="ARBA00004413"/>
    </source>
</evidence>
<dbReference type="SUPFAM" id="SSF52540">
    <property type="entry name" value="P-loop containing nucleoside triphosphate hydrolases"/>
    <property type="match status" value="1"/>
</dbReference>
<evidence type="ECO:0000259" key="11">
    <source>
        <dbReference type="SMART" id="SM00962"/>
    </source>
</evidence>
<evidence type="ECO:0000256" key="4">
    <source>
        <dbReference type="ARBA" id="ARBA00022490"/>
    </source>
</evidence>
<keyword evidence="4" id="KW-0963">Cytoplasm</keyword>
<evidence type="ECO:0000256" key="5">
    <source>
        <dbReference type="ARBA" id="ARBA00022741"/>
    </source>
</evidence>
<accession>A0A381U1J5</accession>
<dbReference type="InterPro" id="IPR003593">
    <property type="entry name" value="AAA+_ATPase"/>
</dbReference>
<comment type="subcellular location">
    <subcellularLocation>
        <location evidence="1">Cell membrane</location>
        <topology evidence="1">Peripheral membrane protein</topology>
        <orientation evidence="1">Cytoplasmic side</orientation>
    </subcellularLocation>
</comment>
<keyword evidence="5" id="KW-0547">Nucleotide-binding</keyword>
<evidence type="ECO:0000256" key="8">
    <source>
        <dbReference type="ARBA" id="ARBA00023136"/>
    </source>
</evidence>
<evidence type="ECO:0000256" key="7">
    <source>
        <dbReference type="ARBA" id="ARBA00023134"/>
    </source>
</evidence>
<feature type="domain" description="SRP54-type proteins GTP-binding" evidence="11">
    <location>
        <begin position="54"/>
        <end position="255"/>
    </location>
</feature>
<dbReference type="GO" id="GO:0006614">
    <property type="term" value="P:SRP-dependent cotranslational protein targeting to membrane"/>
    <property type="evidence" value="ECO:0007669"/>
    <property type="project" value="InterPro"/>
</dbReference>
<keyword evidence="9" id="KW-0675">Receptor</keyword>
<keyword evidence="8" id="KW-0472">Membrane</keyword>
<dbReference type="NCBIfam" id="TIGR00064">
    <property type="entry name" value="ftsY"/>
    <property type="match status" value="1"/>
</dbReference>
<keyword evidence="7" id="KW-0342">GTP-binding</keyword>
<evidence type="ECO:0000256" key="6">
    <source>
        <dbReference type="ARBA" id="ARBA00022801"/>
    </source>
</evidence>
<dbReference type="InterPro" id="IPR036225">
    <property type="entry name" value="SRP/SRP_N"/>
</dbReference>
<dbReference type="SMART" id="SM00962">
    <property type="entry name" value="SRP54"/>
    <property type="match status" value="1"/>
</dbReference>
<gene>
    <name evidence="12" type="ORF">METZ01_LOCUS74808</name>
</gene>
<dbReference type="SMART" id="SM00382">
    <property type="entry name" value="AAA"/>
    <property type="match status" value="1"/>
</dbReference>
<keyword evidence="3" id="KW-1003">Cell membrane</keyword>
<dbReference type="GO" id="GO:0005047">
    <property type="term" value="F:signal recognition particle binding"/>
    <property type="evidence" value="ECO:0007669"/>
    <property type="project" value="TreeGrafter"/>
</dbReference>
<evidence type="ECO:0008006" key="13">
    <source>
        <dbReference type="Google" id="ProtNLM"/>
    </source>
</evidence>
<comment type="similarity">
    <text evidence="2">Belongs to the GTP-binding SRP family.</text>
</comment>
<dbReference type="InterPro" id="IPR004390">
    <property type="entry name" value="SR_rcpt_FtsY"/>
</dbReference>
<dbReference type="GO" id="GO:0005525">
    <property type="term" value="F:GTP binding"/>
    <property type="evidence" value="ECO:0007669"/>
    <property type="project" value="UniProtKB-KW"/>
</dbReference>
<sequence length="259" mass="28629">MLEDTLITADLGIHTTSGIIKVVETNATKNFINAVRIHMLSILPEEIHELPNKPYVFLIVGVNGTGKTTTAAKLAHYYKSMGRSVILVGADTYRAAALEQLKIWSNRIGVRLVSSQFAKDPSAVIYDGIKAAQNDDSNIVVVDTAGRIHTHKNLMTELEKMKRTIVEKFKDYSVKTMITIDANLGQNSLFQAKEFSNYIDIDAAILTKMDGTAKGGIVFSLNEDLDIPVEFFGIGENIEDFEIFDQEHYVNSIIGTIDG</sequence>
<organism evidence="12">
    <name type="scientific">marine metagenome</name>
    <dbReference type="NCBI Taxonomy" id="408172"/>
    <lineage>
        <taxon>unclassified sequences</taxon>
        <taxon>metagenomes</taxon>
        <taxon>ecological metagenomes</taxon>
    </lineage>
</organism>
<evidence type="ECO:0000259" key="10">
    <source>
        <dbReference type="SMART" id="SM00382"/>
    </source>
</evidence>
<evidence type="ECO:0000256" key="9">
    <source>
        <dbReference type="ARBA" id="ARBA00023170"/>
    </source>
</evidence>
<dbReference type="InterPro" id="IPR027417">
    <property type="entry name" value="P-loop_NTPase"/>
</dbReference>